<evidence type="ECO:0000256" key="1">
    <source>
        <dbReference type="SAM" id="MobiDB-lite"/>
    </source>
</evidence>
<organism evidence="2">
    <name type="scientific">Arundo donax</name>
    <name type="common">Giant reed</name>
    <name type="synonym">Donax arundinaceus</name>
    <dbReference type="NCBI Taxonomy" id="35708"/>
    <lineage>
        <taxon>Eukaryota</taxon>
        <taxon>Viridiplantae</taxon>
        <taxon>Streptophyta</taxon>
        <taxon>Embryophyta</taxon>
        <taxon>Tracheophyta</taxon>
        <taxon>Spermatophyta</taxon>
        <taxon>Magnoliopsida</taxon>
        <taxon>Liliopsida</taxon>
        <taxon>Poales</taxon>
        <taxon>Poaceae</taxon>
        <taxon>PACMAD clade</taxon>
        <taxon>Arundinoideae</taxon>
        <taxon>Arundineae</taxon>
        <taxon>Arundo</taxon>
    </lineage>
</organism>
<evidence type="ECO:0000313" key="2">
    <source>
        <dbReference type="EMBL" id="JAD15561.1"/>
    </source>
</evidence>
<protein>
    <submittedName>
        <fullName evidence="2">Uncharacterized protein</fullName>
    </submittedName>
</protein>
<accession>A0A0A9TZ62</accession>
<proteinExistence type="predicted"/>
<feature type="region of interest" description="Disordered" evidence="1">
    <location>
        <begin position="1"/>
        <end position="33"/>
    </location>
</feature>
<dbReference type="EMBL" id="GBRH01282334">
    <property type="protein sequence ID" value="JAD15561.1"/>
    <property type="molecule type" value="Transcribed_RNA"/>
</dbReference>
<sequence length="33" mass="3637">MNPAPSSSKMVKEFSLSTPEMLIPQASDEKNKN</sequence>
<reference evidence="2" key="2">
    <citation type="journal article" date="2015" name="Data Brief">
        <title>Shoot transcriptome of the giant reed, Arundo donax.</title>
        <authorList>
            <person name="Barrero R.A."/>
            <person name="Guerrero F.D."/>
            <person name="Moolhuijzen P."/>
            <person name="Goolsby J.A."/>
            <person name="Tidwell J."/>
            <person name="Bellgard S.E."/>
            <person name="Bellgard M.I."/>
        </authorList>
    </citation>
    <scope>NUCLEOTIDE SEQUENCE</scope>
    <source>
        <tissue evidence="2">Shoot tissue taken approximately 20 cm above the soil surface</tissue>
    </source>
</reference>
<dbReference type="AlphaFoldDB" id="A0A0A9TZ62"/>
<name>A0A0A9TZ62_ARUDO</name>
<reference evidence="2" key="1">
    <citation type="submission" date="2014-09" db="EMBL/GenBank/DDBJ databases">
        <authorList>
            <person name="Magalhaes I.L.F."/>
            <person name="Oliveira U."/>
            <person name="Santos F.R."/>
            <person name="Vidigal T.H.D.A."/>
            <person name="Brescovit A.D."/>
            <person name="Santos A.J."/>
        </authorList>
    </citation>
    <scope>NUCLEOTIDE SEQUENCE</scope>
    <source>
        <tissue evidence="2">Shoot tissue taken approximately 20 cm above the soil surface</tissue>
    </source>
</reference>